<sequence length="257" mass="29076">MSSSRSRSTNNSISSGAERSTQRRSLRSPRISPPSTNRANDLLEITVKSVMEGVQTAKVLVPPMSSVSELKTIVSDATDVSPEKQLLLYKNKELKNDNDSIRNYGITSDCTIMMNVKMNTGSKLTRSPVESSSSTSIPKRKSANIEDKSLTEKQLKPAFRIEMVIPRARLNHAEAVKYVIYRSANGKKSNVFREHFFVFFDPPESVEEMMITRSIMVMPPANMDELMKMKAKRKESEKKICKDFVSTLVLPEYYTYN</sequence>
<feature type="domain" description="Ubiquitin-like" evidence="2">
    <location>
        <begin position="43"/>
        <end position="121"/>
    </location>
</feature>
<proteinExistence type="predicted"/>
<dbReference type="OrthoDB" id="428577at2759"/>
<evidence type="ECO:0000313" key="4">
    <source>
        <dbReference type="Proteomes" id="UP000053766"/>
    </source>
</evidence>
<dbReference type="CDD" id="cd17039">
    <property type="entry name" value="Ubl_ubiquitin_like"/>
    <property type="match status" value="1"/>
</dbReference>
<feature type="region of interest" description="Disordered" evidence="1">
    <location>
        <begin position="121"/>
        <end position="147"/>
    </location>
</feature>
<accession>A0A0D8XMW1</accession>
<evidence type="ECO:0000313" key="3">
    <source>
        <dbReference type="EMBL" id="KJH45978.1"/>
    </source>
</evidence>
<dbReference type="Proteomes" id="UP000053766">
    <property type="component" value="Unassembled WGS sequence"/>
</dbReference>
<dbReference type="GO" id="GO:0031593">
    <property type="term" value="F:polyubiquitin modification-dependent protein binding"/>
    <property type="evidence" value="ECO:0007669"/>
    <property type="project" value="TreeGrafter"/>
</dbReference>
<dbReference type="InterPro" id="IPR000626">
    <property type="entry name" value="Ubiquitin-like_dom"/>
</dbReference>
<dbReference type="Pfam" id="PF00240">
    <property type="entry name" value="ubiquitin"/>
    <property type="match status" value="1"/>
</dbReference>
<keyword evidence="4" id="KW-1185">Reference proteome</keyword>
<dbReference type="SUPFAM" id="SSF54236">
    <property type="entry name" value="Ubiquitin-like"/>
    <property type="match status" value="1"/>
</dbReference>
<dbReference type="SMART" id="SM00213">
    <property type="entry name" value="UBQ"/>
    <property type="match status" value="1"/>
</dbReference>
<dbReference type="EMBL" id="KN716376">
    <property type="protein sequence ID" value="KJH45978.1"/>
    <property type="molecule type" value="Genomic_DNA"/>
</dbReference>
<dbReference type="Gene3D" id="3.10.20.90">
    <property type="entry name" value="Phosphatidylinositol 3-kinase Catalytic Subunit, Chain A, domain 1"/>
    <property type="match status" value="1"/>
</dbReference>
<dbReference type="PANTHER" id="PTHR10677:SF3">
    <property type="entry name" value="FI07626P-RELATED"/>
    <property type="match status" value="1"/>
</dbReference>
<reference evidence="4" key="2">
    <citation type="journal article" date="2016" name="Sci. Rep.">
        <title>Dictyocaulus viviparus genome, variome and transcriptome elucidate lungworm biology and support future intervention.</title>
        <authorList>
            <person name="McNulty S.N."/>
            <person name="Strube C."/>
            <person name="Rosa B.A."/>
            <person name="Martin J.C."/>
            <person name="Tyagi R."/>
            <person name="Choi Y.J."/>
            <person name="Wang Q."/>
            <person name="Hallsworth Pepin K."/>
            <person name="Zhang X."/>
            <person name="Ozersky P."/>
            <person name="Wilson R.K."/>
            <person name="Sternberg P.W."/>
            <person name="Gasser R.B."/>
            <person name="Mitreva M."/>
        </authorList>
    </citation>
    <scope>NUCLEOTIDE SEQUENCE [LARGE SCALE GENOMIC DNA]</scope>
    <source>
        <strain evidence="4">HannoverDv2000</strain>
    </source>
</reference>
<dbReference type="AlphaFoldDB" id="A0A0D8XMW1"/>
<protein>
    <submittedName>
        <fullName evidence="3">Ubiquitin family protein</fullName>
    </submittedName>
</protein>
<dbReference type="GO" id="GO:0006511">
    <property type="term" value="P:ubiquitin-dependent protein catabolic process"/>
    <property type="evidence" value="ECO:0007669"/>
    <property type="project" value="TreeGrafter"/>
</dbReference>
<name>A0A0D8XMW1_DICVI</name>
<dbReference type="GO" id="GO:0005829">
    <property type="term" value="C:cytosol"/>
    <property type="evidence" value="ECO:0007669"/>
    <property type="project" value="TreeGrafter"/>
</dbReference>
<feature type="compositionally biased region" description="Polar residues" evidence="1">
    <location>
        <begin position="121"/>
        <end position="130"/>
    </location>
</feature>
<feature type="compositionally biased region" description="Low complexity" evidence="1">
    <location>
        <begin position="1"/>
        <end position="15"/>
    </location>
</feature>
<evidence type="ECO:0000256" key="1">
    <source>
        <dbReference type="SAM" id="MobiDB-lite"/>
    </source>
</evidence>
<organism evidence="3 4">
    <name type="scientific">Dictyocaulus viviparus</name>
    <name type="common">Bovine lungworm</name>
    <dbReference type="NCBI Taxonomy" id="29172"/>
    <lineage>
        <taxon>Eukaryota</taxon>
        <taxon>Metazoa</taxon>
        <taxon>Ecdysozoa</taxon>
        <taxon>Nematoda</taxon>
        <taxon>Chromadorea</taxon>
        <taxon>Rhabditida</taxon>
        <taxon>Rhabditina</taxon>
        <taxon>Rhabditomorpha</taxon>
        <taxon>Strongyloidea</taxon>
        <taxon>Metastrongylidae</taxon>
        <taxon>Dictyocaulus</taxon>
    </lineage>
</organism>
<dbReference type="InterPro" id="IPR029071">
    <property type="entry name" value="Ubiquitin-like_domsf"/>
</dbReference>
<feature type="region of interest" description="Disordered" evidence="1">
    <location>
        <begin position="1"/>
        <end position="40"/>
    </location>
</feature>
<dbReference type="InterPro" id="IPR015496">
    <property type="entry name" value="Ubiquilin"/>
</dbReference>
<dbReference type="PANTHER" id="PTHR10677">
    <property type="entry name" value="UBIQUILIN"/>
    <property type="match status" value="1"/>
</dbReference>
<reference evidence="3 4" key="1">
    <citation type="submission" date="2013-11" db="EMBL/GenBank/DDBJ databases">
        <title>Draft genome of the bovine lungworm Dictyocaulus viviparus.</title>
        <authorList>
            <person name="Mitreva M."/>
        </authorList>
    </citation>
    <scope>NUCLEOTIDE SEQUENCE [LARGE SCALE GENOMIC DNA]</scope>
    <source>
        <strain evidence="3 4">HannoverDv2000</strain>
    </source>
</reference>
<dbReference type="STRING" id="29172.A0A0D8XMW1"/>
<dbReference type="PROSITE" id="PS50053">
    <property type="entry name" value="UBIQUITIN_2"/>
    <property type="match status" value="1"/>
</dbReference>
<gene>
    <name evidence="3" type="ORF">DICVIV_07986</name>
</gene>
<evidence type="ECO:0000259" key="2">
    <source>
        <dbReference type="PROSITE" id="PS50053"/>
    </source>
</evidence>